<evidence type="ECO:0000313" key="5">
    <source>
        <dbReference type="Proteomes" id="UP001501710"/>
    </source>
</evidence>
<proteinExistence type="inferred from homology"/>
<accession>A0ABP8CFI1</accession>
<protein>
    <submittedName>
        <fullName evidence="4">Flavin reductase family protein</fullName>
    </submittedName>
</protein>
<dbReference type="Proteomes" id="UP001501710">
    <property type="component" value="Unassembled WGS sequence"/>
</dbReference>
<dbReference type="SMART" id="SM00903">
    <property type="entry name" value="Flavin_Reduct"/>
    <property type="match status" value="1"/>
</dbReference>
<evidence type="ECO:0000313" key="4">
    <source>
        <dbReference type="EMBL" id="GAA4238433.1"/>
    </source>
</evidence>
<evidence type="ECO:0000256" key="2">
    <source>
        <dbReference type="ARBA" id="ARBA00023002"/>
    </source>
</evidence>
<comment type="caution">
    <text evidence="4">The sequence shown here is derived from an EMBL/GenBank/DDBJ whole genome shotgun (WGS) entry which is preliminary data.</text>
</comment>
<dbReference type="EMBL" id="BAABAS010000020">
    <property type="protein sequence ID" value="GAA4238433.1"/>
    <property type="molecule type" value="Genomic_DNA"/>
</dbReference>
<gene>
    <name evidence="4" type="ORF">GCM10022254_54360</name>
</gene>
<keyword evidence="2" id="KW-0560">Oxidoreductase</keyword>
<organism evidence="4 5">
    <name type="scientific">Actinomadura meridiana</name>
    <dbReference type="NCBI Taxonomy" id="559626"/>
    <lineage>
        <taxon>Bacteria</taxon>
        <taxon>Bacillati</taxon>
        <taxon>Actinomycetota</taxon>
        <taxon>Actinomycetes</taxon>
        <taxon>Streptosporangiales</taxon>
        <taxon>Thermomonosporaceae</taxon>
        <taxon>Actinomadura</taxon>
    </lineage>
</organism>
<evidence type="ECO:0000259" key="3">
    <source>
        <dbReference type="SMART" id="SM00903"/>
    </source>
</evidence>
<dbReference type="PANTHER" id="PTHR30466">
    <property type="entry name" value="FLAVIN REDUCTASE"/>
    <property type="match status" value="1"/>
</dbReference>
<dbReference type="Gene3D" id="2.30.110.10">
    <property type="entry name" value="Electron Transport, Fmn-binding Protein, Chain A"/>
    <property type="match status" value="1"/>
</dbReference>
<dbReference type="Pfam" id="PF01613">
    <property type="entry name" value="Flavin_Reduct"/>
    <property type="match status" value="1"/>
</dbReference>
<dbReference type="InterPro" id="IPR050268">
    <property type="entry name" value="NADH-dep_flavin_reductase"/>
</dbReference>
<sequence>MTSTTVADTGTAGLRHVFGHFATGVTVITTMASGEPAGFCCQTFVPVSLEPPLVSFCAARTSRTWPRIRASGAFCVNVLTADQTDVARRFAAPSDQGRFTSLDLSPSPTGSPMLSGALAWIDCSLYSHQVAGDHHIVLGRVRHVRAAPTGDPLLYFRGTFA</sequence>
<evidence type="ECO:0000256" key="1">
    <source>
        <dbReference type="ARBA" id="ARBA00008898"/>
    </source>
</evidence>
<dbReference type="InterPro" id="IPR012349">
    <property type="entry name" value="Split_barrel_FMN-bd"/>
</dbReference>
<dbReference type="SUPFAM" id="SSF50475">
    <property type="entry name" value="FMN-binding split barrel"/>
    <property type="match status" value="1"/>
</dbReference>
<keyword evidence="5" id="KW-1185">Reference proteome</keyword>
<comment type="similarity">
    <text evidence="1">Belongs to the non-flavoprotein flavin reductase family.</text>
</comment>
<dbReference type="PANTHER" id="PTHR30466:SF11">
    <property type="entry name" value="FLAVIN-DEPENDENT MONOOXYGENASE, REDUCTASE SUBUNIT HSAB"/>
    <property type="match status" value="1"/>
</dbReference>
<dbReference type="RefSeq" id="WP_344901904.1">
    <property type="nucleotide sequence ID" value="NZ_BAABAS010000020.1"/>
</dbReference>
<feature type="domain" description="Flavin reductase like" evidence="3">
    <location>
        <begin position="18"/>
        <end position="161"/>
    </location>
</feature>
<reference evidence="5" key="1">
    <citation type="journal article" date="2019" name="Int. J. Syst. Evol. Microbiol.">
        <title>The Global Catalogue of Microorganisms (GCM) 10K type strain sequencing project: providing services to taxonomists for standard genome sequencing and annotation.</title>
        <authorList>
            <consortium name="The Broad Institute Genomics Platform"/>
            <consortium name="The Broad Institute Genome Sequencing Center for Infectious Disease"/>
            <person name="Wu L."/>
            <person name="Ma J."/>
        </authorList>
    </citation>
    <scope>NUCLEOTIDE SEQUENCE [LARGE SCALE GENOMIC DNA]</scope>
    <source>
        <strain evidence="5">JCM 17440</strain>
    </source>
</reference>
<name>A0ABP8CFI1_9ACTN</name>
<dbReference type="InterPro" id="IPR002563">
    <property type="entry name" value="Flavin_Rdtase-like_dom"/>
</dbReference>